<dbReference type="PANTHER" id="PTHR43283:SF3">
    <property type="entry name" value="BETA-LACTAMASE FAMILY PROTEIN (AFU_ORTHOLOGUE AFUA_5G07500)"/>
    <property type="match status" value="1"/>
</dbReference>
<dbReference type="PANTHER" id="PTHR43283">
    <property type="entry name" value="BETA-LACTAMASE-RELATED"/>
    <property type="match status" value="1"/>
</dbReference>
<evidence type="ECO:0000313" key="4">
    <source>
        <dbReference type="Proteomes" id="UP001222770"/>
    </source>
</evidence>
<proteinExistence type="predicted"/>
<dbReference type="RefSeq" id="WP_277275781.1">
    <property type="nucleotide sequence ID" value="NZ_JAROCY010000004.1"/>
</dbReference>
<feature type="signal peptide" evidence="1">
    <location>
        <begin position="1"/>
        <end position="30"/>
    </location>
</feature>
<evidence type="ECO:0000313" key="3">
    <source>
        <dbReference type="EMBL" id="MDF8332572.1"/>
    </source>
</evidence>
<sequence>MIETALTRRALLRTSALLGAGALLPGASRAGPQWANVKRLVTGYVDGGKLPGMVAILGQGQAAPHVIARGTTERGASPPVTADSLFRIYSMTKPITGMAAMILADEGKLGLDQPLGDILPRFARMQVLDNPDAPLDQVRPVRNPITIRHLLTHTAGLGYTIVQKGPIKQAYEDAGLVPARVSRVPMPDLDTLHPAPSLAAFADRLAKLPLVYEPGERWSYSVSLDLLGRVIEVVSGLPLDAFMAERIFGPCGMQSTAFQVPRRDAARLTTNYGYFDGMPVPLDPARASIYFDPPAFPFGGAGLVSSPRDYDRFLAMLLGGGRLGRTRVMSDAAVRLGMANLLPPAAIAPQINGRVVGFGAGGMVGLGEDAGTFGWSGAAGTVGFINAPRSVRAGLFVQFMPFNAFAVQSEFPAAVKADILA</sequence>
<gene>
    <name evidence="3" type="ORF">POM99_05100</name>
</gene>
<evidence type="ECO:0000259" key="2">
    <source>
        <dbReference type="Pfam" id="PF00144"/>
    </source>
</evidence>
<evidence type="ECO:0000256" key="1">
    <source>
        <dbReference type="SAM" id="SignalP"/>
    </source>
</evidence>
<keyword evidence="1" id="KW-0732">Signal</keyword>
<dbReference type="InterPro" id="IPR006311">
    <property type="entry name" value="TAT_signal"/>
</dbReference>
<dbReference type="InterPro" id="IPR050789">
    <property type="entry name" value="Diverse_Enzym_Activities"/>
</dbReference>
<name>A0ABT6CF76_9SPHN</name>
<dbReference type="EMBL" id="JAROCY010000004">
    <property type="protein sequence ID" value="MDF8332572.1"/>
    <property type="molecule type" value="Genomic_DNA"/>
</dbReference>
<feature type="domain" description="Beta-lactamase-related" evidence="2">
    <location>
        <begin position="37"/>
        <end position="402"/>
    </location>
</feature>
<dbReference type="Proteomes" id="UP001222770">
    <property type="component" value="Unassembled WGS sequence"/>
</dbReference>
<keyword evidence="3" id="KW-0378">Hydrolase</keyword>
<dbReference type="PROSITE" id="PS51318">
    <property type="entry name" value="TAT"/>
    <property type="match status" value="1"/>
</dbReference>
<feature type="chain" id="PRO_5045171999" evidence="1">
    <location>
        <begin position="31"/>
        <end position="421"/>
    </location>
</feature>
<protein>
    <submittedName>
        <fullName evidence="3">Serine hydrolase</fullName>
    </submittedName>
</protein>
<dbReference type="InterPro" id="IPR001466">
    <property type="entry name" value="Beta-lactam-related"/>
</dbReference>
<dbReference type="Gene3D" id="3.40.710.10">
    <property type="entry name" value="DD-peptidase/beta-lactamase superfamily"/>
    <property type="match status" value="1"/>
</dbReference>
<reference evidence="3 4" key="1">
    <citation type="submission" date="2023-03" db="EMBL/GenBank/DDBJ databases">
        <title>Novosphingobium cyanobacteriorum sp. nov., isolated from a eutrophic reservoir during the Microcystis bloom period.</title>
        <authorList>
            <person name="Kang M."/>
            <person name="Le V."/>
            <person name="Ko S.-R."/>
            <person name="Lee S.-A."/>
            <person name="Ahn C.-Y."/>
        </authorList>
    </citation>
    <scope>NUCLEOTIDE SEQUENCE [LARGE SCALE GENOMIC DNA]</scope>
    <source>
        <strain evidence="3 4">HBC54</strain>
    </source>
</reference>
<accession>A0ABT6CF76</accession>
<keyword evidence="4" id="KW-1185">Reference proteome</keyword>
<dbReference type="GO" id="GO:0016787">
    <property type="term" value="F:hydrolase activity"/>
    <property type="evidence" value="ECO:0007669"/>
    <property type="project" value="UniProtKB-KW"/>
</dbReference>
<dbReference type="Pfam" id="PF00144">
    <property type="entry name" value="Beta-lactamase"/>
    <property type="match status" value="1"/>
</dbReference>
<dbReference type="SUPFAM" id="SSF56601">
    <property type="entry name" value="beta-lactamase/transpeptidase-like"/>
    <property type="match status" value="1"/>
</dbReference>
<comment type="caution">
    <text evidence="3">The sequence shown here is derived from an EMBL/GenBank/DDBJ whole genome shotgun (WGS) entry which is preliminary data.</text>
</comment>
<organism evidence="3 4">
    <name type="scientific">Novosphingobium cyanobacteriorum</name>
    <dbReference type="NCBI Taxonomy" id="3024215"/>
    <lineage>
        <taxon>Bacteria</taxon>
        <taxon>Pseudomonadati</taxon>
        <taxon>Pseudomonadota</taxon>
        <taxon>Alphaproteobacteria</taxon>
        <taxon>Sphingomonadales</taxon>
        <taxon>Sphingomonadaceae</taxon>
        <taxon>Novosphingobium</taxon>
    </lineage>
</organism>
<dbReference type="InterPro" id="IPR012338">
    <property type="entry name" value="Beta-lactam/transpept-like"/>
</dbReference>